<comment type="caution">
    <text evidence="1">The sequence shown here is derived from an EMBL/GenBank/DDBJ whole genome shotgun (WGS) entry which is preliminary data.</text>
</comment>
<reference evidence="1 2" key="1">
    <citation type="submission" date="2021-06" db="EMBL/GenBank/DDBJ databases">
        <authorList>
            <person name="Palmer J.M."/>
        </authorList>
    </citation>
    <scope>NUCLEOTIDE SEQUENCE [LARGE SCALE GENOMIC DNA]</scope>
    <source>
        <strain evidence="1 2">XC_2019</strain>
        <tissue evidence="1">Muscle</tissue>
    </source>
</reference>
<dbReference type="Proteomes" id="UP001434883">
    <property type="component" value="Unassembled WGS sequence"/>
</dbReference>
<name>A0ABV0R2Q7_9TELE</name>
<evidence type="ECO:0000313" key="2">
    <source>
        <dbReference type="Proteomes" id="UP001434883"/>
    </source>
</evidence>
<dbReference type="EMBL" id="JAHRIN010033639">
    <property type="protein sequence ID" value="MEQ2202304.1"/>
    <property type="molecule type" value="Genomic_DNA"/>
</dbReference>
<keyword evidence="2" id="KW-1185">Reference proteome</keyword>
<organism evidence="1 2">
    <name type="scientific">Xenoophorus captivus</name>
    <dbReference type="NCBI Taxonomy" id="1517983"/>
    <lineage>
        <taxon>Eukaryota</taxon>
        <taxon>Metazoa</taxon>
        <taxon>Chordata</taxon>
        <taxon>Craniata</taxon>
        <taxon>Vertebrata</taxon>
        <taxon>Euteleostomi</taxon>
        <taxon>Actinopterygii</taxon>
        <taxon>Neopterygii</taxon>
        <taxon>Teleostei</taxon>
        <taxon>Neoteleostei</taxon>
        <taxon>Acanthomorphata</taxon>
        <taxon>Ovalentaria</taxon>
        <taxon>Atherinomorphae</taxon>
        <taxon>Cyprinodontiformes</taxon>
        <taxon>Goodeidae</taxon>
        <taxon>Xenoophorus</taxon>
    </lineage>
</organism>
<sequence length="102" mass="11700">MSASTQLPRSSFSPTCSTDYEANVLPPKFTPVMIMFIHNIRCRFFDHILPASSSCLDCVCFTWPILQYDSSRRKCCHKTRITTENLQCYQTKSAEVLGCFVF</sequence>
<gene>
    <name evidence="1" type="ORF">XENOCAPTIV_014345</name>
</gene>
<protein>
    <submittedName>
        <fullName evidence="1">Uncharacterized protein</fullName>
    </submittedName>
</protein>
<proteinExistence type="predicted"/>
<evidence type="ECO:0000313" key="1">
    <source>
        <dbReference type="EMBL" id="MEQ2202304.1"/>
    </source>
</evidence>
<accession>A0ABV0R2Q7</accession>